<dbReference type="SUPFAM" id="SSF53850">
    <property type="entry name" value="Periplasmic binding protein-like II"/>
    <property type="match status" value="1"/>
</dbReference>
<dbReference type="EMBL" id="JAFKCV010000001">
    <property type="protein sequence ID" value="MBN7824167.1"/>
    <property type="molecule type" value="Genomic_DNA"/>
</dbReference>
<dbReference type="RefSeq" id="WP_206572254.1">
    <property type="nucleotide sequence ID" value="NZ_JAFKCV010000001.1"/>
</dbReference>
<name>A0A939DK79_9ALTE</name>
<dbReference type="PANTHER" id="PTHR35936">
    <property type="entry name" value="MEMBRANE-BOUND LYTIC MUREIN TRANSGLYCOSYLASE F"/>
    <property type="match status" value="1"/>
</dbReference>
<gene>
    <name evidence="4" type="ORF">J0A66_02905</name>
</gene>
<dbReference type="Proteomes" id="UP000664654">
    <property type="component" value="Unassembled WGS sequence"/>
</dbReference>
<accession>A0A939DK79</accession>
<proteinExistence type="inferred from homology"/>
<dbReference type="Gene3D" id="3.40.190.10">
    <property type="entry name" value="Periplasmic binding protein-like II"/>
    <property type="match status" value="2"/>
</dbReference>
<dbReference type="PANTHER" id="PTHR35936:SF6">
    <property type="entry name" value="AMINO ACID ABC TRANSPORTER SUBSTRATE-BINDING PAAT FAMILY PROTEIN"/>
    <property type="match status" value="1"/>
</dbReference>
<evidence type="ECO:0000313" key="5">
    <source>
        <dbReference type="Proteomes" id="UP000664654"/>
    </source>
</evidence>
<dbReference type="Pfam" id="PF00497">
    <property type="entry name" value="SBP_bac_3"/>
    <property type="match status" value="1"/>
</dbReference>
<keyword evidence="5" id="KW-1185">Reference proteome</keyword>
<reference evidence="4" key="1">
    <citation type="submission" date="2021-03" db="EMBL/GenBank/DDBJ databases">
        <title>novel species isolated from a fishpond in China.</title>
        <authorList>
            <person name="Lu H."/>
            <person name="Cai Z."/>
        </authorList>
    </citation>
    <scope>NUCLEOTIDE SEQUENCE</scope>
    <source>
        <strain evidence="4">JCM 30855</strain>
    </source>
</reference>
<organism evidence="4 5">
    <name type="scientific">Bowmanella dokdonensis</name>
    <dbReference type="NCBI Taxonomy" id="751969"/>
    <lineage>
        <taxon>Bacteria</taxon>
        <taxon>Pseudomonadati</taxon>
        <taxon>Pseudomonadota</taxon>
        <taxon>Gammaproteobacteria</taxon>
        <taxon>Alteromonadales</taxon>
        <taxon>Alteromonadaceae</taxon>
        <taxon>Bowmanella</taxon>
    </lineage>
</organism>
<evidence type="ECO:0000256" key="1">
    <source>
        <dbReference type="ARBA" id="ARBA00010333"/>
    </source>
</evidence>
<dbReference type="AlphaFoldDB" id="A0A939DK79"/>
<comment type="similarity">
    <text evidence="1">Belongs to the bacterial solute-binding protein 3 family.</text>
</comment>
<evidence type="ECO:0000259" key="3">
    <source>
        <dbReference type="Pfam" id="PF00497"/>
    </source>
</evidence>
<protein>
    <submittedName>
        <fullName evidence="4">Transporter substrate-binding domain-containing protein</fullName>
    </submittedName>
</protein>
<feature type="domain" description="Solute-binding protein family 3/N-terminal" evidence="3">
    <location>
        <begin position="23"/>
        <end position="235"/>
    </location>
</feature>
<comment type="caution">
    <text evidence="4">The sequence shown here is derived from an EMBL/GenBank/DDBJ whole genome shotgun (WGS) entry which is preliminary data.</text>
</comment>
<sequence length="236" mass="27583">MLLIAFFCPFVLAVEPLRLAIYLPSFPPYMFFTPERAEPQGIVVDLLTLFSAEESLQLEFVADNRKGGEQRLYNGEVSAMILSPDWVSHPDRLIFSQPILPYNDYLFRLQRPDNTEIMQGSTICTREYYVYPNLTDLFDSQYLLRVDATGEASLLKMLENGRCDYAYIHDQTAYWLIGREFPQLKLQKLSSYMAEDAIRLAFHPRWQPVLQRLDSFIDRLREGGELETLRKNYVQE</sequence>
<keyword evidence="2" id="KW-0732">Signal</keyword>
<dbReference type="InterPro" id="IPR001638">
    <property type="entry name" value="Solute-binding_3/MltF_N"/>
</dbReference>
<evidence type="ECO:0000313" key="4">
    <source>
        <dbReference type="EMBL" id="MBN7824167.1"/>
    </source>
</evidence>
<evidence type="ECO:0000256" key="2">
    <source>
        <dbReference type="ARBA" id="ARBA00022729"/>
    </source>
</evidence>